<feature type="region of interest" description="Disordered" evidence="1">
    <location>
        <begin position="509"/>
        <end position="532"/>
    </location>
</feature>
<organism evidence="3 4">
    <name type="scientific">Triparma columacea</name>
    <dbReference type="NCBI Taxonomy" id="722753"/>
    <lineage>
        <taxon>Eukaryota</taxon>
        <taxon>Sar</taxon>
        <taxon>Stramenopiles</taxon>
        <taxon>Ochrophyta</taxon>
        <taxon>Bolidophyceae</taxon>
        <taxon>Parmales</taxon>
        <taxon>Triparmaceae</taxon>
        <taxon>Triparma</taxon>
    </lineage>
</organism>
<protein>
    <recommendedName>
        <fullName evidence="2">ATPase of the ABC class C-terminal domain-containing protein</fullName>
    </recommendedName>
</protein>
<dbReference type="InterPro" id="IPR046834">
    <property type="entry name" value="ABC_ATPase_C"/>
</dbReference>
<dbReference type="EMBL" id="BRYA01000183">
    <property type="protein sequence ID" value="GMI42880.1"/>
    <property type="molecule type" value="Genomic_DNA"/>
</dbReference>
<comment type="caution">
    <text evidence="3">The sequence shown here is derived from an EMBL/GenBank/DDBJ whole genome shotgun (WGS) entry which is preliminary data.</text>
</comment>
<dbReference type="PANTHER" id="PTHR38149:SF1">
    <property type="entry name" value="ATPASE"/>
    <property type="match status" value="1"/>
</dbReference>
<accession>A0A9W7LB35</accession>
<evidence type="ECO:0000256" key="1">
    <source>
        <dbReference type="SAM" id="MobiDB-lite"/>
    </source>
</evidence>
<sequence>MLFTSFTATAFNTTFQTSNNASITVKYDTTSTTESAFIHQNKGEMIRITLSSSFCFLGKVDTKGIASEIGFLKFSYCFSSPGVVQVSLIFQGTLGSKVWSLISSSPPSDTLSTLNLHLASLYIQHQIQGLLSHHDIISFIPNNSILPTVNPLTAEPLRDAVEFQAPSDEDTVELDIRVGEDMEGIIDVDKIRKGWGVKPGVNLIVGGGYHGKSTLLNSLLSGVHYLQPHPSGSLCRTYIKTHPLACGVRSEDGRVIPPLDVRRFVSGLPKGRNGIEVDLTKFKTDNASGSTSMAAGVLEAVEHGAKRTLTPLLYRVNGLHAALNLSTVIVIGGNGDWLDTMNNTYMCKEYKVENKTEKAESVSKTFSYGHVQYGGRGVVHRLEWNEGYGDGDEGRYDELVHTRNVISGRKALGGEEKEYERIMTVGRNEGMVEGVKDAVGGYFEWLKKREAVGEGGYVRGVGDMMKEVDWADVGGEGSLKPRGIDVMMGICRSRGVEWEVKTEVRVDEGKERKKREMERLKEEWEKRRKTKN</sequence>
<gene>
    <name evidence="3" type="ORF">TrCOL_g12858</name>
</gene>
<dbReference type="OrthoDB" id="189459at2759"/>
<name>A0A9W7LB35_9STRA</name>
<keyword evidence="4" id="KW-1185">Reference proteome</keyword>
<dbReference type="AlphaFoldDB" id="A0A9W7LB35"/>
<evidence type="ECO:0000313" key="4">
    <source>
        <dbReference type="Proteomes" id="UP001165065"/>
    </source>
</evidence>
<evidence type="ECO:0000259" key="2">
    <source>
        <dbReference type="Pfam" id="PF09818"/>
    </source>
</evidence>
<evidence type="ECO:0000313" key="3">
    <source>
        <dbReference type="EMBL" id="GMI42880.1"/>
    </source>
</evidence>
<dbReference type="InterPro" id="IPR019195">
    <property type="entry name" value="ABC_ATPase_put"/>
</dbReference>
<dbReference type="Pfam" id="PF09818">
    <property type="entry name" value="ABC_ATPase"/>
    <property type="match status" value="1"/>
</dbReference>
<proteinExistence type="predicted"/>
<feature type="compositionally biased region" description="Basic and acidic residues" evidence="1">
    <location>
        <begin position="509"/>
        <end position="526"/>
    </location>
</feature>
<reference evidence="4" key="1">
    <citation type="journal article" date="2023" name="Commun. Biol.">
        <title>Genome analysis of Parmales, the sister group of diatoms, reveals the evolutionary specialization of diatoms from phago-mixotrophs to photoautotrophs.</title>
        <authorList>
            <person name="Ban H."/>
            <person name="Sato S."/>
            <person name="Yoshikawa S."/>
            <person name="Yamada K."/>
            <person name="Nakamura Y."/>
            <person name="Ichinomiya M."/>
            <person name="Sato N."/>
            <person name="Blanc-Mathieu R."/>
            <person name="Endo H."/>
            <person name="Kuwata A."/>
            <person name="Ogata H."/>
        </authorList>
    </citation>
    <scope>NUCLEOTIDE SEQUENCE [LARGE SCALE GENOMIC DNA]</scope>
</reference>
<dbReference type="PANTHER" id="PTHR38149">
    <property type="entry name" value="ATPASE"/>
    <property type="match status" value="1"/>
</dbReference>
<feature type="domain" description="ATPase of the ABC class C-terminal" evidence="2">
    <location>
        <begin position="115"/>
        <end position="307"/>
    </location>
</feature>
<dbReference type="Proteomes" id="UP001165065">
    <property type="component" value="Unassembled WGS sequence"/>
</dbReference>